<proteinExistence type="inferred from homology"/>
<feature type="domain" description="UspA" evidence="2">
    <location>
        <begin position="145"/>
        <end position="279"/>
    </location>
</feature>
<name>A0A7C3YUZ5_UNCW3</name>
<evidence type="ECO:0000256" key="1">
    <source>
        <dbReference type="ARBA" id="ARBA00008791"/>
    </source>
</evidence>
<organism evidence="3">
    <name type="scientific">candidate division WOR-3 bacterium</name>
    <dbReference type="NCBI Taxonomy" id="2052148"/>
    <lineage>
        <taxon>Bacteria</taxon>
        <taxon>Bacteria division WOR-3</taxon>
    </lineage>
</organism>
<dbReference type="AlphaFoldDB" id="A0A7C3YUZ5"/>
<dbReference type="PANTHER" id="PTHR46268:SF26">
    <property type="entry name" value="UNIVERSAL STRESS PROTEIN MJ0577"/>
    <property type="match status" value="1"/>
</dbReference>
<feature type="domain" description="UspA" evidence="2">
    <location>
        <begin position="1"/>
        <end position="132"/>
    </location>
</feature>
<dbReference type="SUPFAM" id="SSF52402">
    <property type="entry name" value="Adenine nucleotide alpha hydrolases-like"/>
    <property type="match status" value="2"/>
</dbReference>
<accession>A0A7C3YUZ5</accession>
<reference evidence="3" key="1">
    <citation type="journal article" date="2020" name="mSystems">
        <title>Genome- and Community-Level Interaction Insights into Carbon Utilization and Element Cycling Functions of Hydrothermarchaeota in Hydrothermal Sediment.</title>
        <authorList>
            <person name="Zhou Z."/>
            <person name="Liu Y."/>
            <person name="Xu W."/>
            <person name="Pan J."/>
            <person name="Luo Z.H."/>
            <person name="Li M."/>
        </authorList>
    </citation>
    <scope>NUCLEOTIDE SEQUENCE [LARGE SCALE GENOMIC DNA]</scope>
    <source>
        <strain evidence="3">SpSt-906</strain>
    </source>
</reference>
<dbReference type="PANTHER" id="PTHR46268">
    <property type="entry name" value="STRESS RESPONSE PROTEIN NHAX"/>
    <property type="match status" value="1"/>
</dbReference>
<sequence length="282" mass="31201">MFRRILVGFDLSPAAEQVLNAIGSLRRLGTEEVVLVHCLNIRDIGPFAPTLIRLIQSELNRQVERMKEIGFTACCEIRIGPPGSEINRAAQEKECSAIVVGSHGYTLAKDVLLGGVATTVLYTAKHPVLIIKIASPPPQTSWNPFAHILYPTDFSENAEMAFEYLKMIVQAGAEKVTLLHVQDKIIGKHLEDRLADFNKIDEARLLQLRDQLVNRSKVQVNVEIPFGLVAQEIINRIKTDEVSLVVMGTQGQGHLGEMLLGSVSSKVVQYSPVPVLLIPLRR</sequence>
<dbReference type="Gene3D" id="3.40.50.620">
    <property type="entry name" value="HUPs"/>
    <property type="match status" value="2"/>
</dbReference>
<comment type="caution">
    <text evidence="3">The sequence shown here is derived from an EMBL/GenBank/DDBJ whole genome shotgun (WGS) entry which is preliminary data.</text>
</comment>
<evidence type="ECO:0000259" key="2">
    <source>
        <dbReference type="Pfam" id="PF00582"/>
    </source>
</evidence>
<dbReference type="CDD" id="cd00293">
    <property type="entry name" value="USP-like"/>
    <property type="match status" value="2"/>
</dbReference>
<dbReference type="EMBL" id="DTMQ01000039">
    <property type="protein sequence ID" value="HGE99615.1"/>
    <property type="molecule type" value="Genomic_DNA"/>
</dbReference>
<dbReference type="PRINTS" id="PR01438">
    <property type="entry name" value="UNVRSLSTRESS"/>
</dbReference>
<dbReference type="InterPro" id="IPR006015">
    <property type="entry name" value="Universal_stress_UspA"/>
</dbReference>
<dbReference type="InterPro" id="IPR014729">
    <property type="entry name" value="Rossmann-like_a/b/a_fold"/>
</dbReference>
<comment type="similarity">
    <text evidence="1">Belongs to the universal stress protein A family.</text>
</comment>
<dbReference type="InterPro" id="IPR006016">
    <property type="entry name" value="UspA"/>
</dbReference>
<evidence type="ECO:0000313" key="3">
    <source>
        <dbReference type="EMBL" id="HGE99615.1"/>
    </source>
</evidence>
<protein>
    <submittedName>
        <fullName evidence="3">Universal stress protein</fullName>
    </submittedName>
</protein>
<gene>
    <name evidence="3" type="ORF">ENX07_06060</name>
</gene>
<dbReference type="Pfam" id="PF00582">
    <property type="entry name" value="Usp"/>
    <property type="match status" value="2"/>
</dbReference>